<accession>A0A0W0VH09</accession>
<keyword evidence="2" id="KW-1185">Reference proteome</keyword>
<organism evidence="1 2">
    <name type="scientific">Legionella israelensis</name>
    <dbReference type="NCBI Taxonomy" id="454"/>
    <lineage>
        <taxon>Bacteria</taxon>
        <taxon>Pseudomonadati</taxon>
        <taxon>Pseudomonadota</taxon>
        <taxon>Gammaproteobacteria</taxon>
        <taxon>Legionellales</taxon>
        <taxon>Legionellaceae</taxon>
        <taxon>Legionella</taxon>
    </lineage>
</organism>
<sequence length="216" mass="25047">MTRFFKDRKNEINLNEYYDILCDAFETTIAVCIASSSALVVNDLSKKIRTNRKLQYENNSSIAMNGVGELRIFLHRISKHLKNKQIDFLDARAPIKNIISQYMAGNCEHQSFYLASLLRQQHISAFIYNIENIDHTIVITPEFLLDPWLGEIFSLATTDLCEVYNSSSLNMKASWLNQLLSDEKFIYPNELNLNTLGEYFVQKEKKPKKDNFCTIL</sequence>
<dbReference type="PATRIC" id="fig|454.4.peg.2179"/>
<dbReference type="EMBL" id="LNYH01000112">
    <property type="protein sequence ID" value="KTD19438.1"/>
    <property type="molecule type" value="Genomic_DNA"/>
</dbReference>
<name>A0A0W0VH09_9GAMM</name>
<protein>
    <submittedName>
        <fullName evidence="1">Uncharacterized protein</fullName>
    </submittedName>
</protein>
<evidence type="ECO:0000313" key="1">
    <source>
        <dbReference type="EMBL" id="KTD19438.1"/>
    </source>
</evidence>
<dbReference type="AlphaFoldDB" id="A0A0W0VH09"/>
<dbReference type="STRING" id="454.Lisr_2000"/>
<gene>
    <name evidence="1" type="ORF">Lisr_2000</name>
</gene>
<evidence type="ECO:0000313" key="2">
    <source>
        <dbReference type="Proteomes" id="UP000054761"/>
    </source>
</evidence>
<dbReference type="OrthoDB" id="5645970at2"/>
<reference evidence="1 2" key="1">
    <citation type="submission" date="2015-11" db="EMBL/GenBank/DDBJ databases">
        <title>Genomic analysis of 38 Legionella species identifies large and diverse effector repertoires.</title>
        <authorList>
            <person name="Burstein D."/>
            <person name="Amaro F."/>
            <person name="Zusman T."/>
            <person name="Lifshitz Z."/>
            <person name="Cohen O."/>
            <person name="Gilbert J.A."/>
            <person name="Pupko T."/>
            <person name="Shuman H.A."/>
            <person name="Segal G."/>
        </authorList>
    </citation>
    <scope>NUCLEOTIDE SEQUENCE [LARGE SCALE GENOMIC DNA]</scope>
    <source>
        <strain evidence="1 2">Bercovier 4</strain>
    </source>
</reference>
<proteinExistence type="predicted"/>
<dbReference type="Proteomes" id="UP000054761">
    <property type="component" value="Unassembled WGS sequence"/>
</dbReference>
<dbReference type="RefSeq" id="WP_058502319.1">
    <property type="nucleotide sequence ID" value="NZ_CAAAJA010000010.1"/>
</dbReference>
<comment type="caution">
    <text evidence="1">The sequence shown here is derived from an EMBL/GenBank/DDBJ whole genome shotgun (WGS) entry which is preliminary data.</text>
</comment>